<protein>
    <recommendedName>
        <fullName evidence="8">Interleukin-17 receptor C/E N-terminal domain-containing protein</fullName>
    </recommendedName>
</protein>
<comment type="subcellular location">
    <subcellularLocation>
        <location evidence="1">Cell membrane</location>
        <topology evidence="1">Single-pass type I membrane protein</topology>
    </subcellularLocation>
</comment>
<dbReference type="PANTHER" id="PTHR15583:SF10">
    <property type="entry name" value="INTERLEUKIN-17 RECEPTOR E-LIKE-RELATED"/>
    <property type="match status" value="1"/>
</dbReference>
<dbReference type="PANTHER" id="PTHR15583">
    <property type="entry name" value="INTERLEUKIN-17 RECEPTOR"/>
    <property type="match status" value="1"/>
</dbReference>
<name>A0A8T2NPL0_9TELE</name>
<keyword evidence="7" id="KW-1185">Reference proteome</keyword>
<dbReference type="Gene3D" id="2.60.40.2160">
    <property type="entry name" value="Interleukin-17 receptor A/B, fibronectin-III-like domain 1"/>
    <property type="match status" value="1"/>
</dbReference>
<evidence type="ECO:0000256" key="2">
    <source>
        <dbReference type="ARBA" id="ARBA00022475"/>
    </source>
</evidence>
<organism evidence="6 7">
    <name type="scientific">Albula glossodonta</name>
    <name type="common">roundjaw bonefish</name>
    <dbReference type="NCBI Taxonomy" id="121402"/>
    <lineage>
        <taxon>Eukaryota</taxon>
        <taxon>Metazoa</taxon>
        <taxon>Chordata</taxon>
        <taxon>Craniata</taxon>
        <taxon>Vertebrata</taxon>
        <taxon>Euteleostomi</taxon>
        <taxon>Actinopterygii</taxon>
        <taxon>Neopterygii</taxon>
        <taxon>Teleostei</taxon>
        <taxon>Albuliformes</taxon>
        <taxon>Albulidae</taxon>
        <taxon>Albula</taxon>
    </lineage>
</organism>
<evidence type="ECO:0000256" key="1">
    <source>
        <dbReference type="ARBA" id="ARBA00004251"/>
    </source>
</evidence>
<dbReference type="OrthoDB" id="9877324at2759"/>
<feature type="signal peptide" evidence="5">
    <location>
        <begin position="1"/>
        <end position="16"/>
    </location>
</feature>
<sequence>MRLAGLLILAVCRVLTQEVRVERVQECTPHCTQELQCREKPHISFAPCKRRPKILNHTVFHSVRMVLVMKCEKGQKCALYLKVTSSVQISEHLRGMTFCVMTAGMLERCRAVTFHKTSIEPFIGQEVGVQSGCFEVGPGQDVFVTLKTIPHYCNMTWSQRYHVQGCHNEDLRNTIAECITGKIVYTVDMKRQELAVTVSDMLMDRDYHLRLCHLWKACKDTGAYVKGWSAMVDAHRIQVCPFRNRTEELWTGVNFDPEMEVLSWEPACPVEVVITLCQKEGEKTCLDLVNSTQATLTRNGQWEEGRGDGWDMDRMKAVAVACLVAGITSVLVVHLVLTEKAHVLYRYNRTKLWLLSFKAKPMKTMSVWPET</sequence>
<keyword evidence="4" id="KW-1133">Transmembrane helix</keyword>
<dbReference type="InterPro" id="IPR038683">
    <property type="entry name" value="IL17RA/B_FnIII-like_1_sf"/>
</dbReference>
<gene>
    <name evidence="6" type="ORF">JZ751_016797</name>
</gene>
<dbReference type="AlphaFoldDB" id="A0A8T2NPL0"/>
<evidence type="ECO:0008006" key="8">
    <source>
        <dbReference type="Google" id="ProtNLM"/>
    </source>
</evidence>
<proteinExistence type="predicted"/>
<keyword evidence="3 5" id="KW-0732">Signal</keyword>
<evidence type="ECO:0000256" key="3">
    <source>
        <dbReference type="ARBA" id="ARBA00022729"/>
    </source>
</evidence>
<evidence type="ECO:0000256" key="5">
    <source>
        <dbReference type="SAM" id="SignalP"/>
    </source>
</evidence>
<comment type="caution">
    <text evidence="6">The sequence shown here is derived from an EMBL/GenBank/DDBJ whole genome shotgun (WGS) entry which is preliminary data.</text>
</comment>
<accession>A0A8T2NPL0</accession>
<reference evidence="6" key="1">
    <citation type="thesis" date="2021" institute="BYU ScholarsArchive" country="Provo, UT, USA">
        <title>Applications of and Algorithms for Genome Assembly and Genomic Analyses with an Emphasis on Marine Teleosts.</title>
        <authorList>
            <person name="Pickett B.D."/>
        </authorList>
    </citation>
    <scope>NUCLEOTIDE SEQUENCE</scope>
    <source>
        <strain evidence="6">HI-2016</strain>
    </source>
</reference>
<feature type="transmembrane region" description="Helical" evidence="4">
    <location>
        <begin position="317"/>
        <end position="337"/>
    </location>
</feature>
<evidence type="ECO:0000313" key="7">
    <source>
        <dbReference type="Proteomes" id="UP000824540"/>
    </source>
</evidence>
<dbReference type="EMBL" id="JAFBMS010000029">
    <property type="protein sequence ID" value="KAG9342295.1"/>
    <property type="molecule type" value="Genomic_DNA"/>
</dbReference>
<keyword evidence="4" id="KW-0812">Transmembrane</keyword>
<keyword evidence="2" id="KW-1003">Cell membrane</keyword>
<dbReference type="Proteomes" id="UP000824540">
    <property type="component" value="Unassembled WGS sequence"/>
</dbReference>
<evidence type="ECO:0000313" key="6">
    <source>
        <dbReference type="EMBL" id="KAG9342295.1"/>
    </source>
</evidence>
<evidence type="ECO:0000256" key="4">
    <source>
        <dbReference type="SAM" id="Phobius"/>
    </source>
</evidence>
<dbReference type="GO" id="GO:0030368">
    <property type="term" value="F:interleukin-17 receptor activity"/>
    <property type="evidence" value="ECO:0007669"/>
    <property type="project" value="InterPro"/>
</dbReference>
<feature type="chain" id="PRO_5035750442" description="Interleukin-17 receptor C/E N-terminal domain-containing protein" evidence="5">
    <location>
        <begin position="17"/>
        <end position="371"/>
    </location>
</feature>
<dbReference type="InterPro" id="IPR039465">
    <property type="entry name" value="IL-17_rcpt-like"/>
</dbReference>
<dbReference type="GO" id="GO:0005886">
    <property type="term" value="C:plasma membrane"/>
    <property type="evidence" value="ECO:0007669"/>
    <property type="project" value="UniProtKB-SubCell"/>
</dbReference>
<keyword evidence="4" id="KW-0472">Membrane</keyword>